<dbReference type="PANTHER" id="PTHR43116">
    <property type="entry name" value="PEPTIDE CHAIN RELEASE FACTOR 2"/>
    <property type="match status" value="1"/>
</dbReference>
<dbReference type="GO" id="GO:0005737">
    <property type="term" value="C:cytoplasm"/>
    <property type="evidence" value="ECO:0007669"/>
    <property type="project" value="UniProtKB-SubCell"/>
</dbReference>
<comment type="subcellular location">
    <subcellularLocation>
        <location evidence="5">Cytoplasm</location>
    </subcellularLocation>
</comment>
<dbReference type="NCBIfam" id="TIGR00020">
    <property type="entry name" value="prfB"/>
    <property type="match status" value="1"/>
</dbReference>
<dbReference type="Gene3D" id="1.20.58.410">
    <property type="entry name" value="Release factor"/>
    <property type="match status" value="1"/>
</dbReference>
<dbReference type="InterPro" id="IPR005139">
    <property type="entry name" value="PCRF"/>
</dbReference>
<feature type="modified residue" description="N5-methylglutamine" evidence="5">
    <location>
        <position position="247"/>
    </location>
</feature>
<dbReference type="InterPro" id="IPR045853">
    <property type="entry name" value="Pep_chain_release_fac_I_sf"/>
</dbReference>
<evidence type="ECO:0000256" key="3">
    <source>
        <dbReference type="ARBA" id="ARBA00022490"/>
    </source>
</evidence>
<dbReference type="Gene3D" id="3.30.160.20">
    <property type="match status" value="1"/>
</dbReference>
<dbReference type="Gene3D" id="3.30.70.1660">
    <property type="match status" value="1"/>
</dbReference>
<evidence type="ECO:0000313" key="8">
    <source>
        <dbReference type="EMBL" id="RHK11628.1"/>
    </source>
</evidence>
<dbReference type="Pfam" id="PF03462">
    <property type="entry name" value="PCRF"/>
    <property type="match status" value="1"/>
</dbReference>
<comment type="similarity">
    <text evidence="1 5">Belongs to the prokaryotic/mitochondrial release factor family.</text>
</comment>
<dbReference type="Pfam" id="PF00472">
    <property type="entry name" value="RF-1"/>
    <property type="match status" value="1"/>
</dbReference>
<dbReference type="FunFam" id="3.30.160.20:FF:000040">
    <property type="entry name" value="Peptide chain release factor 2"/>
    <property type="match status" value="1"/>
</dbReference>
<dbReference type="Proteomes" id="UP000286211">
    <property type="component" value="Unassembled WGS sequence"/>
</dbReference>
<dbReference type="PANTHER" id="PTHR43116:SF3">
    <property type="entry name" value="CLASS I PEPTIDE CHAIN RELEASE FACTOR"/>
    <property type="match status" value="1"/>
</dbReference>
<keyword evidence="3 5" id="KW-0963">Cytoplasm</keyword>
<evidence type="ECO:0000256" key="2">
    <source>
        <dbReference type="ARBA" id="ARBA00022481"/>
    </source>
</evidence>
<dbReference type="SUPFAM" id="SSF75620">
    <property type="entry name" value="Release factor"/>
    <property type="match status" value="1"/>
</dbReference>
<accession>A0A3R6K0K3</accession>
<protein>
    <recommendedName>
        <fullName evidence="5 6">Peptide chain release factor 2</fullName>
        <shortName evidence="5">RF-2</shortName>
    </recommendedName>
</protein>
<dbReference type="GO" id="GO:0016149">
    <property type="term" value="F:translation release factor activity, codon specific"/>
    <property type="evidence" value="ECO:0007669"/>
    <property type="project" value="UniProtKB-UniRule"/>
</dbReference>
<sequence length="374" mass="43293">MITADQLKDVMDRADALHRYLNIDQKKVEFEEEQLRTQAPDFWEDPKYAQEQMKKVKGIQKWLDGYKTVRLYADELQLAFDFYKDEMVTEEEVDADYAKAIKAIEDLELKNMLRQKEDPMDCVLKINSGAGGTESQDWAQILMRMYMRWAEAHGYKVTITDMQEGDEAGIKSVTMTIEGGEYAYGYLKSENGVHRLVRVSPFNAQGKRMTSFASVFVTPLVDDTIEVYVDPAKLSWDTFRSSGAGGQNVNKVESGVRLRYWYTDPDTGEEEEILIENTETRDQPKNRAKALLLLKSQLYDRAMKKRLEAKAKIEAGKKKIEWGSQIRSYVFDDRRVKDHRTNYQTSDVDGVMDGKIDDFIKAYLMEFPTNDEEQ</sequence>
<name>A0A3R6K0K3_9BACT</name>
<gene>
    <name evidence="5 8" type="primary">prfB</name>
    <name evidence="8" type="ORF">DW079_04020</name>
</gene>
<evidence type="ECO:0000313" key="9">
    <source>
        <dbReference type="Proteomes" id="UP000286211"/>
    </source>
</evidence>
<evidence type="ECO:0000256" key="1">
    <source>
        <dbReference type="ARBA" id="ARBA00010835"/>
    </source>
</evidence>
<dbReference type="InterPro" id="IPR004374">
    <property type="entry name" value="PrfB"/>
</dbReference>
<evidence type="ECO:0000256" key="5">
    <source>
        <dbReference type="HAMAP-Rule" id="MF_00094"/>
    </source>
</evidence>
<dbReference type="PROSITE" id="PS00745">
    <property type="entry name" value="RF_PROK_I"/>
    <property type="match status" value="1"/>
</dbReference>
<comment type="function">
    <text evidence="5">Peptide chain release factor 2 directs the termination of translation in response to the peptide chain termination codons UGA and UAA.</text>
</comment>
<comment type="caution">
    <text evidence="8">The sequence shown here is derived from an EMBL/GenBank/DDBJ whole genome shotgun (WGS) entry which is preliminary data.</text>
</comment>
<evidence type="ECO:0000256" key="6">
    <source>
        <dbReference type="NCBIfam" id="TIGR00020"/>
    </source>
</evidence>
<evidence type="ECO:0000259" key="7">
    <source>
        <dbReference type="PROSITE" id="PS00745"/>
    </source>
</evidence>
<keyword evidence="4 5" id="KW-0648">Protein biosynthesis</keyword>
<dbReference type="SMART" id="SM00937">
    <property type="entry name" value="PCRF"/>
    <property type="match status" value="1"/>
</dbReference>
<dbReference type="InterPro" id="IPR000352">
    <property type="entry name" value="Pep_chain_release_fac_I"/>
</dbReference>
<comment type="PTM">
    <text evidence="5">Methylated by PrmC. Methylation increases the termination efficiency of RF2.</text>
</comment>
<dbReference type="HAMAP" id="MF_00094">
    <property type="entry name" value="Rel_fac_2"/>
    <property type="match status" value="1"/>
</dbReference>
<keyword evidence="2 5" id="KW-0488">Methylation</keyword>
<dbReference type="EMBL" id="QRNB01000014">
    <property type="protein sequence ID" value="RHK11628.1"/>
    <property type="molecule type" value="Genomic_DNA"/>
</dbReference>
<evidence type="ECO:0000256" key="4">
    <source>
        <dbReference type="ARBA" id="ARBA00022917"/>
    </source>
</evidence>
<organism evidence="8 9">
    <name type="scientific">Segatella copri</name>
    <dbReference type="NCBI Taxonomy" id="165179"/>
    <lineage>
        <taxon>Bacteria</taxon>
        <taxon>Pseudomonadati</taxon>
        <taxon>Bacteroidota</taxon>
        <taxon>Bacteroidia</taxon>
        <taxon>Bacteroidales</taxon>
        <taxon>Prevotellaceae</taxon>
        <taxon>Segatella</taxon>
    </lineage>
</organism>
<dbReference type="AlphaFoldDB" id="A0A3R6K0K3"/>
<feature type="domain" description="Prokaryotic-type class I peptide chain release factors" evidence="7">
    <location>
        <begin position="240"/>
        <end position="256"/>
    </location>
</feature>
<reference evidence="8 9" key="1">
    <citation type="submission" date="2018-08" db="EMBL/GenBank/DDBJ databases">
        <title>A genome reference for cultivated species of the human gut microbiota.</title>
        <authorList>
            <person name="Zou Y."/>
            <person name="Xue W."/>
            <person name="Luo G."/>
        </authorList>
    </citation>
    <scope>NUCLEOTIDE SEQUENCE [LARGE SCALE GENOMIC DNA]</scope>
    <source>
        <strain evidence="8 9">AF46-2NS</strain>
    </source>
</reference>
<proteinExistence type="inferred from homology"/>